<keyword evidence="2" id="KW-0472">Membrane</keyword>
<feature type="region of interest" description="Disordered" evidence="1">
    <location>
        <begin position="1"/>
        <end position="22"/>
    </location>
</feature>
<feature type="region of interest" description="Disordered" evidence="1">
    <location>
        <begin position="110"/>
        <end position="148"/>
    </location>
</feature>
<organism evidence="3 4">
    <name type="scientific">Glycomyces buryatensis</name>
    <dbReference type="NCBI Taxonomy" id="2570927"/>
    <lineage>
        <taxon>Bacteria</taxon>
        <taxon>Bacillati</taxon>
        <taxon>Actinomycetota</taxon>
        <taxon>Actinomycetes</taxon>
        <taxon>Glycomycetales</taxon>
        <taxon>Glycomycetaceae</taxon>
        <taxon>Glycomyces</taxon>
    </lineage>
</organism>
<feature type="transmembrane region" description="Helical" evidence="2">
    <location>
        <begin position="28"/>
        <end position="46"/>
    </location>
</feature>
<evidence type="ECO:0000256" key="1">
    <source>
        <dbReference type="SAM" id="MobiDB-lite"/>
    </source>
</evidence>
<dbReference type="EMBL" id="STGY01000025">
    <property type="protein sequence ID" value="THV42339.1"/>
    <property type="molecule type" value="Genomic_DNA"/>
</dbReference>
<feature type="transmembrane region" description="Helical" evidence="2">
    <location>
        <begin position="77"/>
        <end position="98"/>
    </location>
</feature>
<keyword evidence="4" id="KW-1185">Reference proteome</keyword>
<dbReference type="RefSeq" id="WP_136533771.1">
    <property type="nucleotide sequence ID" value="NZ_STGY01000025.1"/>
</dbReference>
<dbReference type="AlphaFoldDB" id="A0A4S8QLQ7"/>
<gene>
    <name evidence="3" type="ORF">FAB82_06690</name>
</gene>
<comment type="caution">
    <text evidence="3">The sequence shown here is derived from an EMBL/GenBank/DDBJ whole genome shotgun (WGS) entry which is preliminary data.</text>
</comment>
<feature type="transmembrane region" description="Helical" evidence="2">
    <location>
        <begin position="52"/>
        <end position="70"/>
    </location>
</feature>
<sequence length="277" mass="29200">MTQTPASPPPVQPPYPPQAQGQAQPSNTISILAVVFGAAALLFGLIPVAGIFLGGMFGLAAITLGIIGIFKSHRLMAIIGIALAVIGLIIATVISLAVGRAVEDVVEDWPTDVEDLTDEGADGRDDADDDEGSDSADGTDPNSPLPSGSAVDIGDWNVSFSNVVPDSTDTILAENEFNEPPDDGHQFFMFQVDAIYEGSDSGFAWDDIELGIYFNNTLYTDECGVIPNDLFETPEVYEGGTASGNACVEVPSDGVDAAVISVEDYWETSARYFVEPD</sequence>
<dbReference type="OrthoDB" id="2004788at2"/>
<evidence type="ECO:0000313" key="3">
    <source>
        <dbReference type="EMBL" id="THV42339.1"/>
    </source>
</evidence>
<feature type="compositionally biased region" description="Acidic residues" evidence="1">
    <location>
        <begin position="110"/>
        <end position="134"/>
    </location>
</feature>
<keyword evidence="2" id="KW-1133">Transmembrane helix</keyword>
<reference evidence="4" key="1">
    <citation type="submission" date="2019-04" db="EMBL/GenBank/DDBJ databases">
        <title>Nocardioides xinjiangensis sp. nov.</title>
        <authorList>
            <person name="Liu S."/>
        </authorList>
    </citation>
    <scope>NUCLEOTIDE SEQUENCE [LARGE SCALE GENOMIC DNA]</scope>
    <source>
        <strain evidence="4">18</strain>
    </source>
</reference>
<dbReference type="Proteomes" id="UP000308760">
    <property type="component" value="Unassembled WGS sequence"/>
</dbReference>
<proteinExistence type="predicted"/>
<reference evidence="3 4" key="2">
    <citation type="submission" date="2019-05" db="EMBL/GenBank/DDBJ databases">
        <title>Glycomyces buryatensis sp. nov.</title>
        <authorList>
            <person name="Nikitina E."/>
        </authorList>
    </citation>
    <scope>NUCLEOTIDE SEQUENCE [LARGE SCALE GENOMIC DNA]</scope>
    <source>
        <strain evidence="3 4">18</strain>
    </source>
</reference>
<accession>A0A4S8QLQ7</accession>
<name>A0A4S8QLQ7_9ACTN</name>
<evidence type="ECO:0008006" key="5">
    <source>
        <dbReference type="Google" id="ProtNLM"/>
    </source>
</evidence>
<protein>
    <recommendedName>
        <fullName evidence="5">DUF4190 domain-containing protein</fullName>
    </recommendedName>
</protein>
<evidence type="ECO:0000256" key="2">
    <source>
        <dbReference type="SAM" id="Phobius"/>
    </source>
</evidence>
<evidence type="ECO:0000313" key="4">
    <source>
        <dbReference type="Proteomes" id="UP000308760"/>
    </source>
</evidence>
<keyword evidence="2" id="KW-0812">Transmembrane</keyword>
<feature type="compositionally biased region" description="Pro residues" evidence="1">
    <location>
        <begin position="1"/>
        <end position="17"/>
    </location>
</feature>